<dbReference type="CDD" id="cd01459">
    <property type="entry name" value="vWA_copine_like"/>
    <property type="match status" value="1"/>
</dbReference>
<dbReference type="Pfam" id="PF16165">
    <property type="entry name" value="Ferlin_C"/>
    <property type="match status" value="1"/>
</dbReference>
<feature type="compositionally biased region" description="Acidic residues" evidence="23">
    <location>
        <begin position="1977"/>
        <end position="1988"/>
    </location>
</feature>
<feature type="domain" description="C2" evidence="25">
    <location>
        <begin position="1764"/>
        <end position="1887"/>
    </location>
</feature>
<dbReference type="GO" id="GO:0005886">
    <property type="term" value="C:plasma membrane"/>
    <property type="evidence" value="ECO:0007669"/>
    <property type="project" value="UniProtKB-SubCell"/>
</dbReference>
<evidence type="ECO:0000256" key="4">
    <source>
        <dbReference type="ARBA" id="ARBA00004246"/>
    </source>
</evidence>
<dbReference type="InterPro" id="IPR037726">
    <property type="entry name" value="C2A_Ferlin"/>
</dbReference>
<dbReference type="SMART" id="SM00327">
    <property type="entry name" value="VWA"/>
    <property type="match status" value="1"/>
</dbReference>
<name>M7BZQ8_CHEMY</name>
<evidence type="ECO:0000256" key="15">
    <source>
        <dbReference type="ARBA" id="ARBA00022989"/>
    </source>
</evidence>
<evidence type="ECO:0000256" key="7">
    <source>
        <dbReference type="ARBA" id="ARBA00022475"/>
    </source>
</evidence>
<feature type="region of interest" description="Disordered" evidence="23">
    <location>
        <begin position="627"/>
        <end position="651"/>
    </location>
</feature>
<comment type="subunit">
    <text evidence="19">Monomer. Interacts with ERBB2 (preferentially with the tyrosine phosphorylated form); this interaction occurs at the cell membrane and is increased in a growth factor heregulin-dependent manner. Interacts with SHC1; this interaction may mediate the binding of CPNE3 with ERBB2. Interacts with RACK1.</text>
</comment>
<evidence type="ECO:0000256" key="23">
    <source>
        <dbReference type="SAM" id="MobiDB-lite"/>
    </source>
</evidence>
<evidence type="ECO:0000313" key="28">
    <source>
        <dbReference type="Proteomes" id="UP000031443"/>
    </source>
</evidence>
<gene>
    <name evidence="27" type="ORF">UY3_01432</name>
</gene>
<evidence type="ECO:0000256" key="16">
    <source>
        <dbReference type="ARBA" id="ARBA00023136"/>
    </source>
</evidence>
<evidence type="ECO:0000256" key="9">
    <source>
        <dbReference type="ARBA" id="ARBA00022553"/>
    </source>
</evidence>
<feature type="domain" description="C2" evidence="25">
    <location>
        <begin position="2080"/>
        <end position="2199"/>
    </location>
</feature>
<dbReference type="GO" id="GO:0005634">
    <property type="term" value="C:nucleus"/>
    <property type="evidence" value="ECO:0007669"/>
    <property type="project" value="UniProtKB-SubCell"/>
</dbReference>
<dbReference type="InterPro" id="IPR037720">
    <property type="entry name" value="C2B_Ferlin"/>
</dbReference>
<comment type="subcellular location">
    <subcellularLocation>
        <location evidence="4">Cell junction</location>
        <location evidence="4">Focal adhesion</location>
    </subcellularLocation>
    <subcellularLocation>
        <location evidence="3">Cell membrane</location>
    </subcellularLocation>
    <subcellularLocation>
        <location evidence="5">Cytoplasm</location>
    </subcellularLocation>
    <subcellularLocation>
        <location evidence="2">Membrane</location>
        <topology evidence="2">Single-pass membrane protein</topology>
    </subcellularLocation>
    <subcellularLocation>
        <location evidence="1">Nucleus</location>
    </subcellularLocation>
</comment>
<evidence type="ECO:0000256" key="11">
    <source>
        <dbReference type="ARBA" id="ARBA00022723"/>
    </source>
</evidence>
<dbReference type="CDD" id="cd04037">
    <property type="entry name" value="C2E_Ferlin"/>
    <property type="match status" value="1"/>
</dbReference>
<dbReference type="InterPro" id="IPR037725">
    <property type="entry name" value="C2F_Ferlin"/>
</dbReference>
<dbReference type="InterPro" id="IPR002035">
    <property type="entry name" value="VWF_A"/>
</dbReference>
<keyword evidence="8" id="KW-0963">Cytoplasm</keyword>
<keyword evidence="11" id="KW-0479">Metal-binding</keyword>
<dbReference type="InterPro" id="IPR055072">
    <property type="entry name" value="Ferlin_DSRM"/>
</dbReference>
<dbReference type="CDD" id="cd08374">
    <property type="entry name" value="C2F_Ferlin"/>
    <property type="match status" value="1"/>
</dbReference>
<dbReference type="InterPro" id="IPR037723">
    <property type="entry name" value="C2D_Ferlin"/>
</dbReference>
<dbReference type="CDD" id="cd08373">
    <property type="entry name" value="C2A_Ferlin"/>
    <property type="match status" value="1"/>
</dbReference>
<dbReference type="CDD" id="cd04047">
    <property type="entry name" value="C2B_Copine"/>
    <property type="match status" value="1"/>
</dbReference>
<evidence type="ECO:0000256" key="12">
    <source>
        <dbReference type="ARBA" id="ARBA00022737"/>
    </source>
</evidence>
<evidence type="ECO:0000256" key="14">
    <source>
        <dbReference type="ARBA" id="ARBA00022949"/>
    </source>
</evidence>
<keyword evidence="16 24" id="KW-0472">Membrane</keyword>
<dbReference type="InterPro" id="IPR010734">
    <property type="entry name" value="Copine_C"/>
</dbReference>
<dbReference type="InterPro" id="IPR032362">
    <property type="entry name" value="Ferlin_C"/>
</dbReference>
<dbReference type="CDD" id="cd04011">
    <property type="entry name" value="C2B_Ferlin"/>
    <property type="match status" value="1"/>
</dbReference>
<dbReference type="GO" id="GO:0046872">
    <property type="term" value="F:metal ion binding"/>
    <property type="evidence" value="ECO:0007669"/>
    <property type="project" value="UniProtKB-KW"/>
</dbReference>
<accession>M7BZQ8</accession>
<comment type="function">
    <text evidence="18">Calcium-dependent phospholipid-binding protein that plays a role in ERBB2-mediated tumor cell migration in response to growth factor heregulin stimulation.</text>
</comment>
<keyword evidence="12" id="KW-0677">Repeat</keyword>
<dbReference type="InterPro" id="IPR012968">
    <property type="entry name" value="FerIin_dom"/>
</dbReference>
<sequence length="2646" mass="299412">MHLLESLRRVGLMRILTRSACTHLNGALTAGAPGLRAGDRALAVGPGAVGLRAITSNMAQCVTKVELSISCENLIDKDVGSKSDPLCVLLQNVGGDQWAELDRTEKIKNCQKPEFSKKLLIDYYFEKVQKLKFGVYDIDNKSFDLNDDDYLGGVECTLGQIVSSKTLTRPLELKKGKPAGKGTIMISAEEIKDTRVVSLEIEAQNLDKKDFLGKSDPFLEFYKQSDGGKWQLVYRSEVIKNNLNPCWRKFSVPLQTFCGGDFNNPIKVSVSDMDDSTSSDLIGEFTCITAKLLEARDHVVHCTDYDSDGSHDLIGSFETNLSQLQKAGGSSLVEFECIHPGKKQKKKSYKNSGIVRIKSCKIETEYSFLDYVMGGCQINFTVGIDFTGSNGDPKSPDSLHYISPNGINEYLTAIWSVGNVVQDYDTDKLFPAFGFGAQVPPNWQVSHEFALNFNPNNPYCRGIQGIVDAYRQALPQVRLYGPTNFSPIINHVARFAAQSAQQGTAAQYYVLLIITDGEITDLDQTRQAIVNASQLPMSVIIVGVGNADFKAMEFLDGDNGVLKSLTGEPAARDIVQFVPFRQFLSVLVDTSGELESQATEANPEEEEYGGQTIGRGCPASQDLFLTPEQSSHSQQSSTSEPDAGEGTSGFIQKTKKVRCGQEAVFGELFRWPHYGKLIMEEMLLVKVYNCSKVFSNRLLGTLVISLQHLVTSGRLTLREALVDKNHSITGGCSPGSSTYQAKIVPQPIYIALDLRYQPPDGSAGTWHEEDFVYQMKDSSELIIRNAGFEELQTADVKRAHELDRKATALGRKLVKGLESDDDEEEEEYDDESDMEFLGIVFSPVKSRSRRLCKWDLFATPRPQSFQIGINVIEAQKLVGVNIDPFVVVKVGEEKRHTATQKSTNCPFYNEVFHSKKIPFLGTRIGTFKIDTETVYSQPDHRFFQKWAVINDPRDTRAGVKGFVKCNVSVFARGDIMGSLPTSSSSQNEDIEKNLLLPKRVPAERPWAKICIKVYRAEGLPTMSAGIMGGFSKIVGEKKVFIDPYVKVSFAGQQGETSVENDTAEPEWNEQISFIEMFPPLARKIKIQLLDDANIGDVALATHFIDLQQISDPGRNGFNPTFGPAWVNLYGSPQNSALRDVHKDLNEGLGEGIFYRGRILLAISVEIFSSPSAVDGKSKEFLRGTLSKLTLNKKKKSKKAKEKSKASAKEQSQRRDGDDAGSPEEAEQPSEVTVEVEELHPLPENSLGVKEEFLLYAAFFEVTMMDPSIGSKPVHFEISIGNYGKAEEVVTKMPKKGVKGEGPEDKQPLLDPSSDEELDIEVMAPSPTLQNKSMTESQRPEPTEYDSSYSCLPMLHEKPCVYVWSYWEDHTWRLYNSNWIVKIAERLEHGLYDVETLLRRPKSKAEDRLKQVLEEFVAGCRQYSLNVEKKPMTRPNNLDRCRLKSLTYNIILYAKQGLRVRRRLTRANVKEKVNDAKRILGKLRSLAKEPQCTLPDVLLWMFSNNKRVACTRIPAQNVLYSVVEEEKGKDCAKIQTVFLKVPGSRTGEIFAKLEIYMWLGVTKYVKNSTAELPEEFKPIYESGQQTEQLLAHMPPSRLSRDDFSYFQLRAHLYQARGILPADDNGLSDPFARVVFSTQCQTTRTLEETLSPLWNELLLYDQLIIDGRREDLKTETPVVVINIFDHNKFGSPEFLGRAFATPQVKLVDEPYCKPALQFFDIYKGPRAAGELIATFELIELDYSGYLEPSVPKDVEPKEPDFLEDPRSGRFIIPEGVRPILKEFRIEILFWGLRDLKRVNLFEVDQPQVIIECAGKKVESEVIVSYKENPNFNELVKYINVELPEQVYLHPPLSIFVVEQRAFGRTVLVGTHVVSHIMKFSPKELEELEEEAENPPKARKASARPNISQTVINIGLTASEMGSKANPLNLVKAPLKKIPINKLIKKEDEFEEEKPELEELDWWSKYYESLKEMSNQCHSDEEDGDNDDPNEADGGNLNADSIDVEAENGVMVEAEPVRPKRKLIATLQIYNSELENEFDNFEDWLYIFPLHRGKADEDEDGNEDENFVGKYKGSFFVYPAEEAGTEHKISQGVPRNRPIKALVRVYIVKATNLAPADSNGKADPYVVVTLGQEQKDTKDRYIPKQLNPVFGEVLELSISFPMESELTISIFDHDLVGSDDLIGETKIDLENRFYSKHRANCGVASQYDTDGYNMWRDAFKPTQILESLCKKSSLPSAEYRREEVKVNNKIFKVPPEAFPEEAFVKDKREMDDETWSAYDEQKALYVLQHWDEMPEYGYKLVPEHVEVRSLYNAENPGLVQGSLHMWIDMFPNDVPAPPPVNIKPRLPISYELRVIIWNTDDVVLDDVNPITGETSSDIYVKSWIKGLDHEKQETDVHFNSLTGEGNFNWRFVFHFNYLPTEKEISYKKKDSIFSLEESEFREPAVLVLQVWDYDRISANDFLGSIELKLNDMVRGVKSSEQCTIKMAKEKATPRFSIFRNKRMRGWWPFIKLKDQEDEEREEREAKEKKKKKKKRRSMKPEDIEFADPSGNKYLLTGKVEAEFQLLTAEEAEKSPVGLGRKEPEPLEKPNRPKTSFNWFVNPMKTFIFFIWKRYKKYIIALVIIAVVTIFLVLLLYTMPGYISQKIING</sequence>
<dbReference type="CDD" id="cd04048">
    <property type="entry name" value="C2A_Copine"/>
    <property type="match status" value="1"/>
</dbReference>
<dbReference type="Pfam" id="PF08151">
    <property type="entry name" value="FerI"/>
    <property type="match status" value="1"/>
</dbReference>
<dbReference type="InterPro" id="IPR037724">
    <property type="entry name" value="C2E_Ferlin"/>
</dbReference>
<dbReference type="SMART" id="SM01202">
    <property type="entry name" value="FerI"/>
    <property type="match status" value="1"/>
</dbReference>
<dbReference type="CDD" id="cd04018">
    <property type="entry name" value="C2C_Ferlin"/>
    <property type="match status" value="1"/>
</dbReference>
<dbReference type="InterPro" id="IPR036465">
    <property type="entry name" value="vWFA_dom_sf"/>
</dbReference>
<evidence type="ECO:0000259" key="26">
    <source>
        <dbReference type="PROSITE" id="PS50234"/>
    </source>
</evidence>
<dbReference type="PROSITE" id="PS50004">
    <property type="entry name" value="C2"/>
    <property type="match status" value="8"/>
</dbReference>
<feature type="coiled-coil region" evidence="22">
    <location>
        <begin position="2506"/>
        <end position="2533"/>
    </location>
</feature>
<evidence type="ECO:0000256" key="10">
    <source>
        <dbReference type="ARBA" id="ARBA00022692"/>
    </source>
</evidence>
<evidence type="ECO:0000313" key="27">
    <source>
        <dbReference type="EMBL" id="EMP41330.1"/>
    </source>
</evidence>
<evidence type="ECO:0000259" key="25">
    <source>
        <dbReference type="PROSITE" id="PS50004"/>
    </source>
</evidence>
<evidence type="ECO:0000256" key="6">
    <source>
        <dbReference type="ARBA" id="ARBA00009048"/>
    </source>
</evidence>
<feature type="region of interest" description="Disordered" evidence="23">
    <location>
        <begin position="1293"/>
        <end position="1316"/>
    </location>
</feature>
<feature type="compositionally biased region" description="Basic residues" evidence="23">
    <location>
        <begin position="1191"/>
        <end position="1201"/>
    </location>
</feature>
<keyword evidence="7" id="KW-1003">Cell membrane</keyword>
<evidence type="ECO:0000256" key="20">
    <source>
        <dbReference type="ARBA" id="ARBA00074834"/>
    </source>
</evidence>
<dbReference type="InterPro" id="IPR012561">
    <property type="entry name" value="Ferlin_B-domain"/>
</dbReference>
<reference evidence="28" key="1">
    <citation type="journal article" date="2013" name="Nat. Genet.">
        <title>The draft genomes of soft-shell turtle and green sea turtle yield insights into the development and evolution of the turtle-specific body plan.</title>
        <authorList>
            <person name="Wang Z."/>
            <person name="Pascual-Anaya J."/>
            <person name="Zadissa A."/>
            <person name="Li W."/>
            <person name="Niimura Y."/>
            <person name="Huang Z."/>
            <person name="Li C."/>
            <person name="White S."/>
            <person name="Xiong Z."/>
            <person name="Fang D."/>
            <person name="Wang B."/>
            <person name="Ming Y."/>
            <person name="Chen Y."/>
            <person name="Zheng Y."/>
            <person name="Kuraku S."/>
            <person name="Pignatelli M."/>
            <person name="Herrero J."/>
            <person name="Beal K."/>
            <person name="Nozawa M."/>
            <person name="Li Q."/>
            <person name="Wang J."/>
            <person name="Zhang H."/>
            <person name="Yu L."/>
            <person name="Shigenobu S."/>
            <person name="Wang J."/>
            <person name="Liu J."/>
            <person name="Flicek P."/>
            <person name="Searle S."/>
            <person name="Wang J."/>
            <person name="Kuratani S."/>
            <person name="Yin Y."/>
            <person name="Aken B."/>
            <person name="Zhang G."/>
            <person name="Irie N."/>
        </authorList>
    </citation>
    <scope>NUCLEOTIDE SEQUENCE [LARGE SCALE GENOMIC DNA]</scope>
</reference>
<dbReference type="CDD" id="cd04017">
    <property type="entry name" value="C2D_Ferlin"/>
    <property type="match status" value="1"/>
</dbReference>
<dbReference type="SMART" id="SM00239">
    <property type="entry name" value="C2"/>
    <property type="match status" value="8"/>
</dbReference>
<keyword evidence="13" id="KW-0106">Calcium</keyword>
<dbReference type="PANTHER" id="PTHR12546:SF36">
    <property type="entry name" value="FER-1-LIKE PROTEIN 4"/>
    <property type="match status" value="1"/>
</dbReference>
<dbReference type="SMART" id="SM01201">
    <property type="entry name" value="FerB"/>
    <property type="match status" value="1"/>
</dbReference>
<dbReference type="GO" id="GO:0005925">
    <property type="term" value="C:focal adhesion"/>
    <property type="evidence" value="ECO:0007669"/>
    <property type="project" value="UniProtKB-SubCell"/>
</dbReference>
<feature type="region of interest" description="Disordered" evidence="23">
    <location>
        <begin position="1971"/>
        <end position="1996"/>
    </location>
</feature>
<keyword evidence="22" id="KW-0175">Coiled coil</keyword>
<dbReference type="Pfam" id="PF07002">
    <property type="entry name" value="Copine"/>
    <property type="match status" value="1"/>
</dbReference>
<dbReference type="InterPro" id="IPR037722">
    <property type="entry name" value="C2C_Ferlin"/>
</dbReference>
<evidence type="ECO:0000256" key="3">
    <source>
        <dbReference type="ARBA" id="ARBA00004236"/>
    </source>
</evidence>
<dbReference type="EMBL" id="KB494182">
    <property type="protein sequence ID" value="EMP41330.1"/>
    <property type="molecule type" value="Genomic_DNA"/>
</dbReference>
<comment type="similarity">
    <text evidence="6">Belongs to the copine family.</text>
</comment>
<evidence type="ECO:0000256" key="8">
    <source>
        <dbReference type="ARBA" id="ARBA00022490"/>
    </source>
</evidence>
<keyword evidence="15 24" id="KW-1133">Transmembrane helix</keyword>
<protein>
    <recommendedName>
        <fullName evidence="20">Copine-3</fullName>
    </recommendedName>
    <alternativeName>
        <fullName evidence="21">Copine III</fullName>
    </alternativeName>
</protein>
<keyword evidence="9" id="KW-0597">Phosphoprotein</keyword>
<dbReference type="InterPro" id="IPR000008">
    <property type="entry name" value="C2_dom"/>
</dbReference>
<dbReference type="SUPFAM" id="SSF53300">
    <property type="entry name" value="vWA-like"/>
    <property type="match status" value="1"/>
</dbReference>
<dbReference type="GO" id="GO:0007009">
    <property type="term" value="P:plasma membrane organization"/>
    <property type="evidence" value="ECO:0007669"/>
    <property type="project" value="TreeGrafter"/>
</dbReference>
<evidence type="ECO:0000256" key="18">
    <source>
        <dbReference type="ARBA" id="ARBA00058857"/>
    </source>
</evidence>
<proteinExistence type="inferred from homology"/>
<organism evidence="27 28">
    <name type="scientific">Chelonia mydas</name>
    <name type="common">Green sea-turtle</name>
    <name type="synonym">Chelonia agassizi</name>
    <dbReference type="NCBI Taxonomy" id="8469"/>
    <lineage>
        <taxon>Eukaryota</taxon>
        <taxon>Metazoa</taxon>
        <taxon>Chordata</taxon>
        <taxon>Craniata</taxon>
        <taxon>Vertebrata</taxon>
        <taxon>Euteleostomi</taxon>
        <taxon>Archelosauria</taxon>
        <taxon>Testudinata</taxon>
        <taxon>Testudines</taxon>
        <taxon>Cryptodira</taxon>
        <taxon>Durocryptodira</taxon>
        <taxon>Americhelydia</taxon>
        <taxon>Chelonioidea</taxon>
        <taxon>Cheloniidae</taxon>
        <taxon>Chelonia</taxon>
    </lineage>
</organism>
<feature type="domain" description="VWFA" evidence="26">
    <location>
        <begin position="379"/>
        <end position="591"/>
    </location>
</feature>
<feature type="domain" description="C2" evidence="25">
    <location>
        <begin position="45"/>
        <end position="171"/>
    </location>
</feature>
<feature type="domain" description="C2" evidence="25">
    <location>
        <begin position="180"/>
        <end position="303"/>
    </location>
</feature>
<dbReference type="InterPro" id="IPR037721">
    <property type="entry name" value="Ferlin"/>
</dbReference>
<feature type="domain" description="C2" evidence="25">
    <location>
        <begin position="986"/>
        <end position="1121"/>
    </location>
</feature>
<evidence type="ECO:0000256" key="1">
    <source>
        <dbReference type="ARBA" id="ARBA00004123"/>
    </source>
</evidence>
<dbReference type="InterPro" id="IPR037768">
    <property type="entry name" value="C2B_Copine"/>
</dbReference>
<keyword evidence="10 24" id="KW-0812">Transmembrane</keyword>
<keyword evidence="28" id="KW-1185">Reference proteome</keyword>
<dbReference type="Proteomes" id="UP000031443">
    <property type="component" value="Unassembled WGS sequence"/>
</dbReference>
<feature type="region of interest" description="Disordered" evidence="23">
    <location>
        <begin position="1191"/>
        <end position="1236"/>
    </location>
</feature>
<feature type="compositionally biased region" description="Acidic residues" evidence="23">
    <location>
        <begin position="1218"/>
        <end position="1227"/>
    </location>
</feature>
<evidence type="ECO:0000256" key="24">
    <source>
        <dbReference type="SAM" id="Phobius"/>
    </source>
</evidence>
<feature type="domain" description="C2" evidence="25">
    <location>
        <begin position="848"/>
        <end position="966"/>
    </location>
</feature>
<evidence type="ECO:0000256" key="2">
    <source>
        <dbReference type="ARBA" id="ARBA00004167"/>
    </source>
</evidence>
<dbReference type="Pfam" id="PF08150">
    <property type="entry name" value="FerB"/>
    <property type="match status" value="1"/>
</dbReference>
<dbReference type="FunFam" id="2.60.40.150:FF:000042">
    <property type="entry name" value="Copine 3"/>
    <property type="match status" value="1"/>
</dbReference>
<feature type="compositionally biased region" description="Basic and acidic residues" evidence="23">
    <location>
        <begin position="1202"/>
        <end position="1217"/>
    </location>
</feature>
<dbReference type="Pfam" id="PF22901">
    <property type="entry name" value="dsrm_Ferlin"/>
    <property type="match status" value="1"/>
</dbReference>
<keyword evidence="17" id="KW-0539">Nucleus</keyword>
<evidence type="ECO:0000256" key="13">
    <source>
        <dbReference type="ARBA" id="ARBA00022837"/>
    </source>
</evidence>
<evidence type="ECO:0000256" key="19">
    <source>
        <dbReference type="ARBA" id="ARBA00065466"/>
    </source>
</evidence>
<dbReference type="PROSITE" id="PS50234">
    <property type="entry name" value="VWFA"/>
    <property type="match status" value="1"/>
</dbReference>
<feature type="compositionally biased region" description="Basic and acidic residues" evidence="23">
    <location>
        <begin position="1297"/>
        <end position="1307"/>
    </location>
</feature>
<dbReference type="Gene3D" id="2.60.40.150">
    <property type="entry name" value="C2 domain"/>
    <property type="match status" value="8"/>
</dbReference>
<evidence type="ECO:0000256" key="22">
    <source>
        <dbReference type="SAM" id="Coils"/>
    </source>
</evidence>
<dbReference type="FunFam" id="2.60.40.150:FF:000099">
    <property type="entry name" value="Copine 3"/>
    <property type="match status" value="1"/>
</dbReference>
<dbReference type="eggNOG" id="KOG1326">
    <property type="taxonomic scope" value="Eukaryota"/>
</dbReference>
<evidence type="ECO:0000256" key="17">
    <source>
        <dbReference type="ARBA" id="ARBA00023242"/>
    </source>
</evidence>
<dbReference type="InterPro" id="IPR035892">
    <property type="entry name" value="C2_domain_sf"/>
</dbReference>
<evidence type="ECO:0000256" key="5">
    <source>
        <dbReference type="ARBA" id="ARBA00004496"/>
    </source>
</evidence>
<feature type="domain" description="C2" evidence="25">
    <location>
        <begin position="1588"/>
        <end position="1717"/>
    </location>
</feature>
<dbReference type="GO" id="GO:0005737">
    <property type="term" value="C:cytoplasm"/>
    <property type="evidence" value="ECO:0007669"/>
    <property type="project" value="UniProtKB-SubCell"/>
</dbReference>
<feature type="compositionally biased region" description="Low complexity" evidence="23">
    <location>
        <begin position="629"/>
        <end position="639"/>
    </location>
</feature>
<dbReference type="PANTHER" id="PTHR12546">
    <property type="entry name" value="FER-1-LIKE"/>
    <property type="match status" value="1"/>
</dbReference>
<dbReference type="GO" id="GO:0071277">
    <property type="term" value="P:cellular response to calcium ion"/>
    <property type="evidence" value="ECO:0007669"/>
    <property type="project" value="UniProtKB-ARBA"/>
</dbReference>
<dbReference type="FunFam" id="2.60.40.150:FF:000034">
    <property type="entry name" value="otoferlin isoform X2"/>
    <property type="match status" value="1"/>
</dbReference>
<keyword evidence="14" id="KW-0965">Cell junction</keyword>
<evidence type="ECO:0000256" key="21">
    <source>
        <dbReference type="ARBA" id="ARBA00076171"/>
    </source>
</evidence>
<feature type="domain" description="C2" evidence="25">
    <location>
        <begin position="2331"/>
        <end position="2480"/>
    </location>
</feature>
<dbReference type="Pfam" id="PF00168">
    <property type="entry name" value="C2"/>
    <property type="match status" value="7"/>
</dbReference>
<feature type="transmembrane region" description="Helical" evidence="24">
    <location>
        <begin position="2614"/>
        <end position="2633"/>
    </location>
</feature>
<dbReference type="SUPFAM" id="SSF49562">
    <property type="entry name" value="C2 domain (Calcium/lipid-binding domain, CaLB)"/>
    <property type="match status" value="9"/>
</dbReference>